<evidence type="ECO:0000313" key="3">
    <source>
        <dbReference type="Proteomes" id="UP000077271"/>
    </source>
</evidence>
<comment type="caution">
    <text evidence="2">The sequence shown here is derived from an EMBL/GenBank/DDBJ whole genome shotgun (WGS) entry which is preliminary data.</text>
</comment>
<proteinExistence type="predicted"/>
<sequence length="323" mass="36766">MSFYSTLKKIDRANKRAVRNSERRRRELNRIQKANQRLAEAEAAQLEVDLYENRIEVLRSIHMDCNEPIDWEGLLTESPPFPQNSTGPNERVAIEKLSTYKPGLRDKLFGRGDAQKEKLQQDIETAKKEDLELYKEWEERVSWAQKILSGDAALYIEVMKEMDPFQDVSEIGSSIDMKVLDADTMEATVYVQSEEVIPSKVKSVTAAGKLSEKNMPKGAYYELYQDYVCGVTLRVAREIFAALPVSKLYLHAVGESLNTSTGHTENNTILSTLMDRDTVESLNYSLIDPSDSMVNFEHKMKFQKTKGMLSVDRITIHARQGGV</sequence>
<evidence type="ECO:0000313" key="2">
    <source>
        <dbReference type="EMBL" id="OAH53854.1"/>
    </source>
</evidence>
<accession>A0A177KL35</accession>
<feature type="coiled-coil region" evidence="1">
    <location>
        <begin position="24"/>
        <end position="61"/>
    </location>
</feature>
<name>A0A177KL35_9BACI</name>
<dbReference type="Proteomes" id="UP000077271">
    <property type="component" value="Unassembled WGS sequence"/>
</dbReference>
<keyword evidence="1" id="KW-0175">Coiled coil</keyword>
<gene>
    <name evidence="2" type="ORF">AWH48_11320</name>
</gene>
<organism evidence="2 3">
    <name type="scientific">Domibacillus aminovorans</name>
    <dbReference type="NCBI Taxonomy" id="29332"/>
    <lineage>
        <taxon>Bacteria</taxon>
        <taxon>Bacillati</taxon>
        <taxon>Bacillota</taxon>
        <taxon>Bacilli</taxon>
        <taxon>Bacillales</taxon>
        <taxon>Bacillaceae</taxon>
        <taxon>Domibacillus</taxon>
    </lineage>
</organism>
<dbReference type="RefSeq" id="WP_063975355.1">
    <property type="nucleotide sequence ID" value="NZ_LQWZ01000035.1"/>
</dbReference>
<dbReference type="OrthoDB" id="983149at2"/>
<dbReference type="EMBL" id="LQWZ01000035">
    <property type="protein sequence ID" value="OAH53854.1"/>
    <property type="molecule type" value="Genomic_DNA"/>
</dbReference>
<protein>
    <submittedName>
        <fullName evidence="2">Uncharacterized protein</fullName>
    </submittedName>
</protein>
<dbReference type="AlphaFoldDB" id="A0A177KL35"/>
<evidence type="ECO:0000256" key="1">
    <source>
        <dbReference type="SAM" id="Coils"/>
    </source>
</evidence>
<reference evidence="2 3" key="1">
    <citation type="submission" date="2016-01" db="EMBL/GenBank/DDBJ databases">
        <title>Investigation of taxonomic status of Bacillus aminovorans.</title>
        <authorList>
            <person name="Verma A."/>
            <person name="Pal Y."/>
            <person name="Krishnamurthi S."/>
        </authorList>
    </citation>
    <scope>NUCLEOTIDE SEQUENCE [LARGE SCALE GENOMIC DNA]</scope>
    <source>
        <strain evidence="2 3">DSM 4337</strain>
    </source>
</reference>